<proteinExistence type="predicted"/>
<comment type="caution">
    <text evidence="1">The sequence shown here is derived from an EMBL/GenBank/DDBJ whole genome shotgun (WGS) entry which is preliminary data.</text>
</comment>
<evidence type="ECO:0000313" key="1">
    <source>
        <dbReference type="EMBL" id="ROV90617.1"/>
    </source>
</evidence>
<dbReference type="OrthoDB" id="10498554at2759"/>
<sequence length="64" mass="7478">MPAFVRQVVEMRYTDTEILAQELDQRLGLKNWKCEVFASRIVLKLSRALSSVRPIIPRLDDHHS</sequence>
<evidence type="ECO:0000313" key="2">
    <source>
        <dbReference type="Proteomes" id="UP000284375"/>
    </source>
</evidence>
<name>A0A423VHY1_CYTCH</name>
<dbReference type="EMBL" id="LJZO01000049">
    <property type="protein sequence ID" value="ROV90617.1"/>
    <property type="molecule type" value="Genomic_DNA"/>
</dbReference>
<dbReference type="Proteomes" id="UP000284375">
    <property type="component" value="Unassembled WGS sequence"/>
</dbReference>
<dbReference type="AlphaFoldDB" id="A0A423VHY1"/>
<organism evidence="1 2">
    <name type="scientific">Cytospora chrysosperma</name>
    <name type="common">Cytospora canker fungus</name>
    <name type="synonym">Sphaeria chrysosperma</name>
    <dbReference type="NCBI Taxonomy" id="252740"/>
    <lineage>
        <taxon>Eukaryota</taxon>
        <taxon>Fungi</taxon>
        <taxon>Dikarya</taxon>
        <taxon>Ascomycota</taxon>
        <taxon>Pezizomycotina</taxon>
        <taxon>Sordariomycetes</taxon>
        <taxon>Sordariomycetidae</taxon>
        <taxon>Diaporthales</taxon>
        <taxon>Cytosporaceae</taxon>
        <taxon>Cytospora</taxon>
    </lineage>
</organism>
<protein>
    <submittedName>
        <fullName evidence="1">Uncharacterized protein</fullName>
    </submittedName>
</protein>
<accession>A0A423VHY1</accession>
<keyword evidence="2" id="KW-1185">Reference proteome</keyword>
<gene>
    <name evidence="1" type="ORF">VSDG_07459</name>
</gene>
<reference evidence="1 2" key="1">
    <citation type="submission" date="2015-09" db="EMBL/GenBank/DDBJ databases">
        <title>Host preference determinants of Valsa canker pathogens revealed by comparative genomics.</title>
        <authorList>
            <person name="Yin Z."/>
            <person name="Huang L."/>
        </authorList>
    </citation>
    <scope>NUCLEOTIDE SEQUENCE [LARGE SCALE GENOMIC DNA]</scope>
    <source>
        <strain evidence="1 2">YSFL</strain>
    </source>
</reference>